<dbReference type="EMBL" id="CP003065">
    <property type="protein sequence ID" value="AEV68221.1"/>
    <property type="molecule type" value="Genomic_DNA"/>
</dbReference>
<dbReference type="STRING" id="720554.Clocl_1585"/>
<dbReference type="Proteomes" id="UP000005435">
    <property type="component" value="Chromosome"/>
</dbReference>
<evidence type="ECO:0000313" key="2">
    <source>
        <dbReference type="Proteomes" id="UP000005435"/>
    </source>
</evidence>
<name>G8M2V7_ACECE</name>
<accession>G8M2V7</accession>
<reference evidence="1 2" key="2">
    <citation type="journal article" date="2012" name="Stand. Genomic Sci.">
        <title>Complete Genome Sequence of Clostridium clariflavum DSM 19732.</title>
        <authorList>
            <person name="Izquierdo J.A."/>
            <person name="Goodwin L."/>
            <person name="Davenport K.W."/>
            <person name="Teshima H."/>
            <person name="Bruce D."/>
            <person name="Detter C."/>
            <person name="Tapia R."/>
            <person name="Han S."/>
            <person name="Land M."/>
            <person name="Hauser L."/>
            <person name="Jeffries C.D."/>
            <person name="Han J."/>
            <person name="Pitluck S."/>
            <person name="Nolan M."/>
            <person name="Chen A."/>
            <person name="Huntemann M."/>
            <person name="Mavromatis K."/>
            <person name="Mikhailova N."/>
            <person name="Liolios K."/>
            <person name="Woyke T."/>
            <person name="Lynd L.R."/>
        </authorList>
    </citation>
    <scope>NUCLEOTIDE SEQUENCE [LARGE SCALE GENOMIC DNA]</scope>
    <source>
        <strain evidence="2">DSM 19732 / NBRC 101661 / EBR45</strain>
    </source>
</reference>
<dbReference type="KEGG" id="ccl:Clocl_1585"/>
<reference evidence="2" key="1">
    <citation type="submission" date="2011-12" db="EMBL/GenBank/DDBJ databases">
        <title>Complete sequence of Clostridium clariflavum DSM 19732.</title>
        <authorList>
            <consortium name="US DOE Joint Genome Institute"/>
            <person name="Lucas S."/>
            <person name="Han J."/>
            <person name="Lapidus A."/>
            <person name="Cheng J.-F."/>
            <person name="Goodwin L."/>
            <person name="Pitluck S."/>
            <person name="Peters L."/>
            <person name="Teshima H."/>
            <person name="Detter J.C."/>
            <person name="Han C."/>
            <person name="Tapia R."/>
            <person name="Land M."/>
            <person name="Hauser L."/>
            <person name="Kyrpides N."/>
            <person name="Ivanova N."/>
            <person name="Pagani I."/>
            <person name="Kitzmiller T."/>
            <person name="Lynd L."/>
            <person name="Izquierdo J."/>
            <person name="Woyke T."/>
        </authorList>
    </citation>
    <scope>NUCLEOTIDE SEQUENCE [LARGE SCALE GENOMIC DNA]</scope>
    <source>
        <strain evidence="2">DSM 19732 / NBRC 101661 / EBR45</strain>
    </source>
</reference>
<evidence type="ECO:0000313" key="1">
    <source>
        <dbReference type="EMBL" id="AEV68221.1"/>
    </source>
</evidence>
<protein>
    <submittedName>
        <fullName evidence="1">Uncharacterized protein</fullName>
    </submittedName>
</protein>
<organism evidence="1 2">
    <name type="scientific">Acetivibrio clariflavus (strain DSM 19732 / NBRC 101661 / EBR45)</name>
    <name type="common">Clostridium clariflavum</name>
    <dbReference type="NCBI Taxonomy" id="720554"/>
    <lineage>
        <taxon>Bacteria</taxon>
        <taxon>Bacillati</taxon>
        <taxon>Bacillota</taxon>
        <taxon>Clostridia</taxon>
        <taxon>Eubacteriales</taxon>
        <taxon>Oscillospiraceae</taxon>
        <taxon>Acetivibrio</taxon>
    </lineage>
</organism>
<dbReference type="HOGENOM" id="CLU_2859727_0_0_9"/>
<dbReference type="RefSeq" id="WP_014254826.1">
    <property type="nucleotide sequence ID" value="NC_016627.1"/>
</dbReference>
<keyword evidence="2" id="KW-1185">Reference proteome</keyword>
<dbReference type="AlphaFoldDB" id="G8M2V7"/>
<proteinExistence type="predicted"/>
<gene>
    <name evidence="1" type="ordered locus">Clocl_1585</name>
</gene>
<sequence length="64" mass="7237" precursor="true">MSVGKRIISAMLIAAVMVQIFCVSNVLTVSANKILTKKMMLLTKRKVLSILYIKTLFPKRKLKI</sequence>